<organism evidence="2 3">
    <name type="scientific">Mycobacterium attenuatum</name>
    <dbReference type="NCBI Taxonomy" id="2341086"/>
    <lineage>
        <taxon>Bacteria</taxon>
        <taxon>Bacillati</taxon>
        <taxon>Actinomycetota</taxon>
        <taxon>Actinomycetes</taxon>
        <taxon>Mycobacteriales</taxon>
        <taxon>Mycobacteriaceae</taxon>
        <taxon>Mycobacterium</taxon>
    </lineage>
</organism>
<dbReference type="Gene3D" id="3.30.1540.10">
    <property type="entry name" value="formyl-coa transferase, domain 3"/>
    <property type="match status" value="1"/>
</dbReference>
<dbReference type="EC" id="2.8.3.19" evidence="2"/>
<dbReference type="InterPro" id="IPR050483">
    <property type="entry name" value="CoA-transferase_III_domain"/>
</dbReference>
<dbReference type="Pfam" id="PF02515">
    <property type="entry name" value="CoA_transf_3"/>
    <property type="match status" value="1"/>
</dbReference>
<protein>
    <submittedName>
        <fullName evidence="2">Acetyl-CoA:oxalate CoA-transferase</fullName>
        <ecNumber evidence="2">2.8.3.19</ecNumber>
    </submittedName>
</protein>
<name>A0A498QEK9_9MYCO</name>
<evidence type="ECO:0000256" key="1">
    <source>
        <dbReference type="ARBA" id="ARBA00022679"/>
    </source>
</evidence>
<accession>A0A498QEK9</accession>
<gene>
    <name evidence="2" type="primary">uctC_4</name>
    <name evidence="2" type="ORF">LAUMK136_05410</name>
</gene>
<dbReference type="PANTHER" id="PTHR48207:SF3">
    <property type="entry name" value="SUCCINATE--HYDROXYMETHYLGLUTARATE COA-TRANSFERASE"/>
    <property type="match status" value="1"/>
</dbReference>
<sequence>MAAVSLCVMTHDSSHGQPLSATGPAKRLPLEGIRVLDLTRALSGPFCTTLLGDLGADIIKVEPTGGDMIRHWGPHDRGTSLYHVSVNRNKRSISLDLRSDDGRAVLLRLAKQVDVIVENFRPGILADIGLDADWLDQHAPDVIVASVTGFGNRGPLHGEPCFDQIIQGMGGLMSLTGEPSRIGVRVGLPIVDLLTGMFAAVGVAATLAGRARGVTTRTVGTSMLESALAVLTFQAQNYLSNGTVPERVGNSHPVLAPCGVFQTADHAINIAAGTQAHFERLCRLVGREDVISDPRFCDSPSRLRHREELDAVIAGALARADSSHWVRLLREADIPAGPVHDMAGVFADPQVRAVDVVDSVDHPSLGTVHLVRGPLHIDDQPCSVRMAPPLLGEHSREILREFGVSESEIAGLVADGVLLAHSEMVEVTR</sequence>
<reference evidence="2 3" key="1">
    <citation type="submission" date="2018-09" db="EMBL/GenBank/DDBJ databases">
        <authorList>
            <person name="Tagini F."/>
        </authorList>
    </citation>
    <scope>NUCLEOTIDE SEQUENCE [LARGE SCALE GENOMIC DNA]</scope>
    <source>
        <strain evidence="2 3">MK136</strain>
    </source>
</reference>
<keyword evidence="3" id="KW-1185">Reference proteome</keyword>
<dbReference type="AlphaFoldDB" id="A0A498QEK9"/>
<evidence type="ECO:0000313" key="3">
    <source>
        <dbReference type="Proteomes" id="UP000273307"/>
    </source>
</evidence>
<dbReference type="Gene3D" id="3.40.50.10540">
    <property type="entry name" value="Crotonobetainyl-coa:carnitine coa-transferase, domain 1"/>
    <property type="match status" value="1"/>
</dbReference>
<dbReference type="GO" id="GO:0008410">
    <property type="term" value="F:CoA-transferase activity"/>
    <property type="evidence" value="ECO:0007669"/>
    <property type="project" value="TreeGrafter"/>
</dbReference>
<keyword evidence="1 2" id="KW-0808">Transferase</keyword>
<dbReference type="EMBL" id="UPHP01000143">
    <property type="protein sequence ID" value="VBA44026.1"/>
    <property type="molecule type" value="Genomic_DNA"/>
</dbReference>
<evidence type="ECO:0000313" key="2">
    <source>
        <dbReference type="EMBL" id="VBA44026.1"/>
    </source>
</evidence>
<dbReference type="InterPro" id="IPR044855">
    <property type="entry name" value="CoA-Trfase_III_dom3_sf"/>
</dbReference>
<dbReference type="SUPFAM" id="SSF89796">
    <property type="entry name" value="CoA-transferase family III (CaiB/BaiF)"/>
    <property type="match status" value="1"/>
</dbReference>
<dbReference type="Proteomes" id="UP000273307">
    <property type="component" value="Unassembled WGS sequence"/>
</dbReference>
<dbReference type="InterPro" id="IPR023606">
    <property type="entry name" value="CoA-Trfase_III_dom_1_sf"/>
</dbReference>
<dbReference type="InterPro" id="IPR003673">
    <property type="entry name" value="CoA-Trfase_fam_III"/>
</dbReference>
<proteinExistence type="predicted"/>
<dbReference type="PANTHER" id="PTHR48207">
    <property type="entry name" value="SUCCINATE--HYDROXYMETHYLGLUTARATE COA-TRANSFERASE"/>
    <property type="match status" value="1"/>
</dbReference>